<dbReference type="PROSITE" id="PS50292">
    <property type="entry name" value="PEROXIDASE_3"/>
    <property type="match status" value="1"/>
</dbReference>
<dbReference type="HOGENOM" id="CLU_508931_0_0_1"/>
<dbReference type="AlphaFoldDB" id="F6U5V0"/>
<dbReference type="GeneTree" id="ENSGT00940000174109"/>
<dbReference type="GO" id="GO:0005576">
    <property type="term" value="C:extracellular region"/>
    <property type="evidence" value="ECO:0007669"/>
    <property type="project" value="UniProtKB-SubCell"/>
</dbReference>
<reference evidence="6" key="4">
    <citation type="submission" date="2025-09" db="UniProtKB">
        <authorList>
            <consortium name="Ensembl"/>
        </authorList>
    </citation>
    <scope>IDENTIFICATION</scope>
</reference>
<accession>A0A1W2WI15</accession>
<keyword evidence="4" id="KW-0325">Glycoprotein</keyword>
<keyword evidence="3" id="KW-0732">Signal</keyword>
<reference evidence="7" key="1">
    <citation type="journal article" date="2002" name="Science">
        <title>The draft genome of Ciona intestinalis: insights into chordate and vertebrate origins.</title>
        <authorList>
            <person name="Dehal P."/>
            <person name="Satou Y."/>
            <person name="Campbell R.K."/>
            <person name="Chapman J."/>
            <person name="Degnan B."/>
            <person name="De Tomaso A."/>
            <person name="Davidson B."/>
            <person name="Di Gregorio A."/>
            <person name="Gelpke M."/>
            <person name="Goodstein D.M."/>
            <person name="Harafuji N."/>
            <person name="Hastings K.E."/>
            <person name="Ho I."/>
            <person name="Hotta K."/>
            <person name="Huang W."/>
            <person name="Kawashima T."/>
            <person name="Lemaire P."/>
            <person name="Martinez D."/>
            <person name="Meinertzhagen I.A."/>
            <person name="Necula S."/>
            <person name="Nonaka M."/>
            <person name="Putnam N."/>
            <person name="Rash S."/>
            <person name="Saiga H."/>
            <person name="Satake M."/>
            <person name="Terry A."/>
            <person name="Yamada L."/>
            <person name="Wang H.G."/>
            <person name="Awazu S."/>
            <person name="Azumi K."/>
            <person name="Boore J."/>
            <person name="Branno M."/>
            <person name="Chin-Bow S."/>
            <person name="DeSantis R."/>
            <person name="Doyle S."/>
            <person name="Francino P."/>
            <person name="Keys D.N."/>
            <person name="Haga S."/>
            <person name="Hayashi H."/>
            <person name="Hino K."/>
            <person name="Imai K.S."/>
            <person name="Inaba K."/>
            <person name="Kano S."/>
            <person name="Kobayashi K."/>
            <person name="Kobayashi M."/>
            <person name="Lee B.I."/>
            <person name="Makabe K.W."/>
            <person name="Manohar C."/>
            <person name="Matassi G."/>
            <person name="Medina M."/>
            <person name="Mochizuki Y."/>
            <person name="Mount S."/>
            <person name="Morishita T."/>
            <person name="Miura S."/>
            <person name="Nakayama A."/>
            <person name="Nishizaka S."/>
            <person name="Nomoto H."/>
            <person name="Ohta F."/>
            <person name="Oishi K."/>
            <person name="Rigoutsos I."/>
            <person name="Sano M."/>
            <person name="Sasaki A."/>
            <person name="Sasakura Y."/>
            <person name="Shoguchi E."/>
            <person name="Shin-i T."/>
            <person name="Spagnuolo A."/>
            <person name="Stainier D."/>
            <person name="Suzuki M.M."/>
            <person name="Tassy O."/>
            <person name="Takatori N."/>
            <person name="Tokuoka M."/>
            <person name="Yagi K."/>
            <person name="Yoshizaki F."/>
            <person name="Wada S."/>
            <person name="Zhang C."/>
            <person name="Hyatt P.D."/>
            <person name="Larimer F."/>
            <person name="Detter C."/>
            <person name="Doggett N."/>
            <person name="Glavina T."/>
            <person name="Hawkins T."/>
            <person name="Richardson P."/>
            <person name="Lucas S."/>
            <person name="Kohara Y."/>
            <person name="Levine M."/>
            <person name="Satoh N."/>
            <person name="Rokhsar D.S."/>
        </authorList>
    </citation>
    <scope>NUCLEOTIDE SEQUENCE [LARGE SCALE GENOMIC DNA]</scope>
</reference>
<accession>F6U5V0</accession>
<proteinExistence type="predicted"/>
<dbReference type="Ensembl" id="ENSCINT00000023516.2">
    <property type="protein sequence ID" value="ENSCINP00000023270.2"/>
    <property type="gene ID" value="ENSCING00000012482.2"/>
</dbReference>
<dbReference type="GO" id="GO:0020037">
    <property type="term" value="F:heme binding"/>
    <property type="evidence" value="ECO:0007669"/>
    <property type="project" value="InterPro"/>
</dbReference>
<sequence length="535" mass="61178">MPKRKHNYFNSEPILDESRGGVNSIMRGLAKDAAMAVDPTFTEDLRNFLFAEQGKFGFDLMARNIQRGRDHGLPGYNEWREFCGLTRVTDFDQLTEIPRTARRNLKELYSNVDDIDLYIGGVSETPVRGGAVGPTFACLIGYQFRDIRRGDRFWFENGGVFQYFTPDQLTAIREYSFPRLLCDTASDTRTVQQNPMKVEGRGNRRLQCSEFPALNLEPWRVGAPAQTQDVPQNTDADSYDSEWTVWFPTYTRGGMELTVAETFNHLLRHRIDEVCREVLETETKVVNGRTQVRFQCPPGTIRYSDYPQVETEQLFWTDWVDNSTPDRRVNDDDESRVPDQVGCFKPLAIQAQTTAGIPASETGEPLIEYSPILGLVCKGIDQRNRRCSDYRVRYLCRKGDEFSLRNPEEKSQWTEWINRDTPAGKVGDTEYLYRARGTPGLCRVPIAMEARTVDDKTPASDTNDVTHMSLRRGFVCLHKDQPSGRKCRDYEVRYKCPVVNSASTPRPGVTTASTISRRVTRQARFMCYTYGLCCA</sequence>
<dbReference type="SUPFAM" id="SSF48113">
    <property type="entry name" value="Heme-dependent peroxidases"/>
    <property type="match status" value="1"/>
</dbReference>
<reference evidence="6" key="2">
    <citation type="journal article" date="2008" name="Genome Biol.">
        <title>Improved genome assembly and evidence-based global gene model set for the chordate Ciona intestinalis: new insight into intron and operon populations.</title>
        <authorList>
            <person name="Satou Y."/>
            <person name="Mineta K."/>
            <person name="Ogasawara M."/>
            <person name="Sasakura Y."/>
            <person name="Shoguchi E."/>
            <person name="Ueno K."/>
            <person name="Yamada L."/>
            <person name="Matsumoto J."/>
            <person name="Wasserscheid J."/>
            <person name="Dewar K."/>
            <person name="Wiley G.B."/>
            <person name="Macmil S.L."/>
            <person name="Roe B.A."/>
            <person name="Zeller R.W."/>
            <person name="Hastings K.E."/>
            <person name="Lemaire P."/>
            <person name="Lindquist E."/>
            <person name="Endo T."/>
            <person name="Hotta K."/>
            <person name="Inaba K."/>
        </authorList>
    </citation>
    <scope>NUCLEOTIDE SEQUENCE [LARGE SCALE GENOMIC DNA]</scope>
    <source>
        <strain evidence="6">wild type</strain>
    </source>
</reference>
<dbReference type="GO" id="GO:0004601">
    <property type="term" value="F:peroxidase activity"/>
    <property type="evidence" value="ECO:0007669"/>
    <property type="project" value="InterPro"/>
</dbReference>
<dbReference type="PANTHER" id="PTHR11475:SF4">
    <property type="entry name" value="CHORION PEROXIDASE"/>
    <property type="match status" value="1"/>
</dbReference>
<evidence type="ECO:0000256" key="1">
    <source>
        <dbReference type="ARBA" id="ARBA00004613"/>
    </source>
</evidence>
<evidence type="ECO:0000313" key="7">
    <source>
        <dbReference type="Proteomes" id="UP000008144"/>
    </source>
</evidence>
<evidence type="ECO:0000259" key="5">
    <source>
        <dbReference type="Pfam" id="PF13330"/>
    </source>
</evidence>
<dbReference type="InterPro" id="IPR019791">
    <property type="entry name" value="Haem_peroxidase_animal"/>
</dbReference>
<name>F6U5V0_CIOIN</name>
<keyword evidence="2" id="KW-0964">Secreted</keyword>
<dbReference type="InterPro" id="IPR025155">
    <property type="entry name" value="WxxW_domain"/>
</dbReference>
<reference evidence="6" key="3">
    <citation type="submission" date="2025-08" db="UniProtKB">
        <authorList>
            <consortium name="Ensembl"/>
        </authorList>
    </citation>
    <scope>IDENTIFICATION</scope>
</reference>
<dbReference type="InterPro" id="IPR010255">
    <property type="entry name" value="Haem_peroxidase_sf"/>
</dbReference>
<dbReference type="Gene3D" id="1.10.640.10">
    <property type="entry name" value="Haem peroxidase domain superfamily, animal type"/>
    <property type="match status" value="1"/>
</dbReference>
<dbReference type="InParanoid" id="F6U5V0"/>
<comment type="subcellular location">
    <subcellularLocation>
        <location evidence="1">Secreted</location>
    </subcellularLocation>
</comment>
<dbReference type="Pfam" id="PF13330">
    <property type="entry name" value="Mucin2_WxxW"/>
    <property type="match status" value="3"/>
</dbReference>
<evidence type="ECO:0000256" key="3">
    <source>
        <dbReference type="ARBA" id="ARBA00022729"/>
    </source>
</evidence>
<dbReference type="Proteomes" id="UP000008144">
    <property type="component" value="Chromosome 3"/>
</dbReference>
<dbReference type="GO" id="GO:0006979">
    <property type="term" value="P:response to oxidative stress"/>
    <property type="evidence" value="ECO:0007669"/>
    <property type="project" value="InterPro"/>
</dbReference>
<feature type="domain" description="WxxW" evidence="5">
    <location>
        <begin position="243"/>
        <end position="285"/>
    </location>
</feature>
<organism evidence="6 7">
    <name type="scientific">Ciona intestinalis</name>
    <name type="common">Transparent sea squirt</name>
    <name type="synonym">Ascidia intestinalis</name>
    <dbReference type="NCBI Taxonomy" id="7719"/>
    <lineage>
        <taxon>Eukaryota</taxon>
        <taxon>Metazoa</taxon>
        <taxon>Chordata</taxon>
        <taxon>Tunicata</taxon>
        <taxon>Ascidiacea</taxon>
        <taxon>Phlebobranchia</taxon>
        <taxon>Cionidae</taxon>
        <taxon>Ciona</taxon>
    </lineage>
</organism>
<protein>
    <recommendedName>
        <fullName evidence="5">WxxW domain-containing protein</fullName>
    </recommendedName>
</protein>
<evidence type="ECO:0000313" key="6">
    <source>
        <dbReference type="Ensembl" id="ENSCINP00000023270.2"/>
    </source>
</evidence>
<feature type="domain" description="WxxW" evidence="5">
    <location>
        <begin position="316"/>
        <end position="396"/>
    </location>
</feature>
<keyword evidence="7" id="KW-1185">Reference proteome</keyword>
<evidence type="ECO:0000256" key="2">
    <source>
        <dbReference type="ARBA" id="ARBA00022525"/>
    </source>
</evidence>
<feature type="domain" description="WxxW" evidence="5">
    <location>
        <begin position="413"/>
        <end position="496"/>
    </location>
</feature>
<dbReference type="PANTHER" id="PTHR11475">
    <property type="entry name" value="OXIDASE/PEROXIDASE"/>
    <property type="match status" value="1"/>
</dbReference>
<evidence type="ECO:0000256" key="4">
    <source>
        <dbReference type="ARBA" id="ARBA00023180"/>
    </source>
</evidence>
<dbReference type="EMBL" id="EAAA01001790">
    <property type="status" value="NOT_ANNOTATED_CDS"/>
    <property type="molecule type" value="Genomic_DNA"/>
</dbReference>
<dbReference type="InterPro" id="IPR037120">
    <property type="entry name" value="Haem_peroxidase_sf_animal"/>
</dbReference>
<dbReference type="Pfam" id="PF03098">
    <property type="entry name" value="An_peroxidase"/>
    <property type="match status" value="1"/>
</dbReference>